<protein>
    <submittedName>
        <fullName evidence="1">Uncharacterized protein</fullName>
    </submittedName>
</protein>
<organism evidence="1 2">
    <name type="scientific">Vermiconidia calcicola</name>
    <dbReference type="NCBI Taxonomy" id="1690605"/>
    <lineage>
        <taxon>Eukaryota</taxon>
        <taxon>Fungi</taxon>
        <taxon>Dikarya</taxon>
        <taxon>Ascomycota</taxon>
        <taxon>Pezizomycotina</taxon>
        <taxon>Dothideomycetes</taxon>
        <taxon>Dothideomycetidae</taxon>
        <taxon>Mycosphaerellales</taxon>
        <taxon>Extremaceae</taxon>
        <taxon>Vermiconidia</taxon>
    </lineage>
</organism>
<dbReference type="EMBL" id="JAUTXU010000005">
    <property type="protein sequence ID" value="KAK3724368.1"/>
    <property type="molecule type" value="Genomic_DNA"/>
</dbReference>
<gene>
    <name evidence="1" type="ORF">LTR37_000992</name>
</gene>
<name>A0ACC3NWH3_9PEZI</name>
<evidence type="ECO:0000313" key="2">
    <source>
        <dbReference type="Proteomes" id="UP001281147"/>
    </source>
</evidence>
<evidence type="ECO:0000313" key="1">
    <source>
        <dbReference type="EMBL" id="KAK3724368.1"/>
    </source>
</evidence>
<comment type="caution">
    <text evidence="1">The sequence shown here is derived from an EMBL/GenBank/DDBJ whole genome shotgun (WGS) entry which is preliminary data.</text>
</comment>
<proteinExistence type="predicted"/>
<sequence>MAAAEYGTPTNAMEAKVLNTVELLESIISHLPCNDVIRVQRVSKSWKAAVDGSVMLQKALCFSRHGSSCLSRSSRNNEERLNASARRSLQEYLVVLPTATSAHGFYIESQTENYYVLNPLFSNLFERAHPTLQLLKYKTNDIKHFTTDDSRHAMYASQPPARVIRVKRREFIPENLDDGPFGGYFWREKRECRNDSGITFVDLVQHLEKIMTEDFARSLPVEVQLQAVSKSVSSGLR</sequence>
<accession>A0ACC3NWH3</accession>
<keyword evidence="2" id="KW-1185">Reference proteome</keyword>
<reference evidence="1" key="1">
    <citation type="submission" date="2023-07" db="EMBL/GenBank/DDBJ databases">
        <title>Black Yeasts Isolated from many extreme environments.</title>
        <authorList>
            <person name="Coleine C."/>
            <person name="Stajich J.E."/>
            <person name="Selbmann L."/>
        </authorList>
    </citation>
    <scope>NUCLEOTIDE SEQUENCE</scope>
    <source>
        <strain evidence="1">CCFEE 5714</strain>
    </source>
</reference>
<dbReference type="Proteomes" id="UP001281147">
    <property type="component" value="Unassembled WGS sequence"/>
</dbReference>